<dbReference type="Proteomes" id="UP000823399">
    <property type="component" value="Unassembled WGS sequence"/>
</dbReference>
<accession>A0A9P7ETG8</accession>
<reference evidence="2" key="1">
    <citation type="journal article" date="2020" name="New Phytol.">
        <title>Comparative genomics reveals dynamic genome evolution in host specialist ectomycorrhizal fungi.</title>
        <authorList>
            <person name="Lofgren L.A."/>
            <person name="Nguyen N.H."/>
            <person name="Vilgalys R."/>
            <person name="Ruytinx J."/>
            <person name="Liao H.L."/>
            <person name="Branco S."/>
            <person name="Kuo A."/>
            <person name="LaButti K."/>
            <person name="Lipzen A."/>
            <person name="Andreopoulos W."/>
            <person name="Pangilinan J."/>
            <person name="Riley R."/>
            <person name="Hundley H."/>
            <person name="Na H."/>
            <person name="Barry K."/>
            <person name="Grigoriev I.V."/>
            <person name="Stajich J.E."/>
            <person name="Kennedy P.G."/>
        </authorList>
    </citation>
    <scope>NUCLEOTIDE SEQUENCE</scope>
    <source>
        <strain evidence="2">FC423</strain>
    </source>
</reference>
<feature type="region of interest" description="Disordered" evidence="1">
    <location>
        <begin position="96"/>
        <end position="193"/>
    </location>
</feature>
<feature type="compositionally biased region" description="Polar residues" evidence="1">
    <location>
        <begin position="52"/>
        <end position="62"/>
    </location>
</feature>
<sequence length="283" mass="30401">MKINAKLRGVALVSAPFMIMGICTGTGNPHGSRVRVLLGYTRAFHKRDTSRVHATTGTTTKHSPANTPPPPSSRSAALAAPPMPILPAPVLTPVSTSMDALSQQPPPPFTRSSMPAPPPPSLAAPFPQQQPPPSRTPPAAPTSCYQPPASSVCAQSTPANAGVARTHMEDTRTRKEGKEKEVRRKRGGTRGGRKDLVRCDARHVTLSRHHTTISHFDTLTFDFDCTRHTTCHDISIYFDVSVIHAVPPLLLVPSTYVQVTSAFTDVCWTYVLSTGGDTYGTHG</sequence>
<comment type="caution">
    <text evidence="2">The sequence shown here is derived from an EMBL/GenBank/DDBJ whole genome shotgun (WGS) entry which is preliminary data.</text>
</comment>
<evidence type="ECO:0000256" key="1">
    <source>
        <dbReference type="SAM" id="MobiDB-lite"/>
    </source>
</evidence>
<evidence type="ECO:0000313" key="2">
    <source>
        <dbReference type="EMBL" id="KAG2090118.1"/>
    </source>
</evidence>
<dbReference type="RefSeq" id="XP_041286116.1">
    <property type="nucleotide sequence ID" value="XM_041442962.1"/>
</dbReference>
<protein>
    <submittedName>
        <fullName evidence="2">Uncharacterized protein</fullName>
    </submittedName>
</protein>
<proteinExistence type="predicted"/>
<dbReference type="EMBL" id="JABBWM010000106">
    <property type="protein sequence ID" value="KAG2090118.1"/>
    <property type="molecule type" value="Genomic_DNA"/>
</dbReference>
<dbReference type="GeneID" id="64705221"/>
<evidence type="ECO:0000313" key="3">
    <source>
        <dbReference type="Proteomes" id="UP000823399"/>
    </source>
</evidence>
<feature type="compositionally biased region" description="Polar residues" evidence="1">
    <location>
        <begin position="144"/>
        <end position="159"/>
    </location>
</feature>
<keyword evidence="3" id="KW-1185">Reference proteome</keyword>
<organism evidence="2 3">
    <name type="scientific">Suillus discolor</name>
    <dbReference type="NCBI Taxonomy" id="1912936"/>
    <lineage>
        <taxon>Eukaryota</taxon>
        <taxon>Fungi</taxon>
        <taxon>Dikarya</taxon>
        <taxon>Basidiomycota</taxon>
        <taxon>Agaricomycotina</taxon>
        <taxon>Agaricomycetes</taxon>
        <taxon>Agaricomycetidae</taxon>
        <taxon>Boletales</taxon>
        <taxon>Suillineae</taxon>
        <taxon>Suillaceae</taxon>
        <taxon>Suillus</taxon>
    </lineage>
</organism>
<dbReference type="AlphaFoldDB" id="A0A9P7ETG8"/>
<feature type="compositionally biased region" description="Pro residues" evidence="1">
    <location>
        <begin position="104"/>
        <end position="140"/>
    </location>
</feature>
<gene>
    <name evidence="2" type="ORF">F5147DRAFT_787403</name>
</gene>
<name>A0A9P7ETG8_9AGAM</name>
<feature type="compositionally biased region" description="Basic and acidic residues" evidence="1">
    <location>
        <begin position="166"/>
        <end position="182"/>
    </location>
</feature>
<feature type="region of interest" description="Disordered" evidence="1">
    <location>
        <begin position="48"/>
        <end position="84"/>
    </location>
</feature>